<organism evidence="1 2">
    <name type="scientific">Flavonifractor hominis</name>
    <dbReference type="NCBI Taxonomy" id="3133178"/>
    <lineage>
        <taxon>Bacteria</taxon>
        <taxon>Bacillati</taxon>
        <taxon>Bacillota</taxon>
        <taxon>Clostridia</taxon>
        <taxon>Eubacteriales</taxon>
        <taxon>Oscillospiraceae</taxon>
        <taxon>Flavonifractor</taxon>
    </lineage>
</organism>
<name>A0ABV1ERS5_9FIRM</name>
<proteinExistence type="predicted"/>
<keyword evidence="2" id="KW-1185">Reference proteome</keyword>
<comment type="caution">
    <text evidence="1">The sequence shown here is derived from an EMBL/GenBank/DDBJ whole genome shotgun (WGS) entry which is preliminary data.</text>
</comment>
<reference evidence="1 2" key="1">
    <citation type="submission" date="2024-03" db="EMBL/GenBank/DDBJ databases">
        <title>Human intestinal bacterial collection.</title>
        <authorList>
            <person name="Pauvert C."/>
            <person name="Hitch T.C.A."/>
            <person name="Clavel T."/>
        </authorList>
    </citation>
    <scope>NUCLEOTIDE SEQUENCE [LARGE SCALE GENOMIC DNA]</scope>
    <source>
        <strain evidence="1 2">CLA-AP-H34</strain>
    </source>
</reference>
<dbReference type="EMBL" id="JBBMFT010000011">
    <property type="protein sequence ID" value="MEQ2457310.1"/>
    <property type="molecule type" value="Genomic_DNA"/>
</dbReference>
<dbReference type="Proteomes" id="UP001440599">
    <property type="component" value="Unassembled WGS sequence"/>
</dbReference>
<sequence length="46" mass="5023">MAQDHGPDPARTAAVLGELLSWQRERRVEVQAVAVRRRATKQGGPG</sequence>
<gene>
    <name evidence="1" type="ORF">WMO45_12345</name>
</gene>
<evidence type="ECO:0000313" key="1">
    <source>
        <dbReference type="EMBL" id="MEQ2457310.1"/>
    </source>
</evidence>
<accession>A0ABV1ERS5</accession>
<protein>
    <submittedName>
        <fullName evidence="1">Uncharacterized protein</fullName>
    </submittedName>
</protein>
<evidence type="ECO:0000313" key="2">
    <source>
        <dbReference type="Proteomes" id="UP001440599"/>
    </source>
</evidence>
<dbReference type="RefSeq" id="WP_349141103.1">
    <property type="nucleotide sequence ID" value="NZ_JBBMFT010000011.1"/>
</dbReference>